<feature type="compositionally biased region" description="Basic and acidic residues" evidence="1">
    <location>
        <begin position="36"/>
        <end position="51"/>
    </location>
</feature>
<organism evidence="3 4">
    <name type="scientific">Acer saccharum</name>
    <name type="common">Sugar maple</name>
    <dbReference type="NCBI Taxonomy" id="4024"/>
    <lineage>
        <taxon>Eukaryota</taxon>
        <taxon>Viridiplantae</taxon>
        <taxon>Streptophyta</taxon>
        <taxon>Embryophyta</taxon>
        <taxon>Tracheophyta</taxon>
        <taxon>Spermatophyta</taxon>
        <taxon>Magnoliopsida</taxon>
        <taxon>eudicotyledons</taxon>
        <taxon>Gunneridae</taxon>
        <taxon>Pentapetalae</taxon>
        <taxon>rosids</taxon>
        <taxon>malvids</taxon>
        <taxon>Sapindales</taxon>
        <taxon>Sapindaceae</taxon>
        <taxon>Hippocastanoideae</taxon>
        <taxon>Acereae</taxon>
        <taxon>Acer</taxon>
    </lineage>
</organism>
<reference evidence="3" key="1">
    <citation type="journal article" date="2022" name="Plant J.">
        <title>Strategies of tolerance reflected in two North American maple genomes.</title>
        <authorList>
            <person name="McEvoy S.L."/>
            <person name="Sezen U.U."/>
            <person name="Trouern-Trend A."/>
            <person name="McMahon S.M."/>
            <person name="Schaberg P.G."/>
            <person name="Yang J."/>
            <person name="Wegrzyn J.L."/>
            <person name="Swenson N.G."/>
        </authorList>
    </citation>
    <scope>NUCLEOTIDE SEQUENCE</scope>
    <source>
        <strain evidence="3">NS2018</strain>
    </source>
</reference>
<feature type="region of interest" description="Disordered" evidence="1">
    <location>
        <begin position="28"/>
        <end position="105"/>
    </location>
</feature>
<feature type="region of interest" description="Disordered" evidence="1">
    <location>
        <begin position="311"/>
        <end position="349"/>
    </location>
</feature>
<proteinExistence type="predicted"/>
<dbReference type="Pfam" id="PF13456">
    <property type="entry name" value="RVT_3"/>
    <property type="match status" value="1"/>
</dbReference>
<sequence>MEFEMKEGPAELHTKNDKSFAEVLKGNKKVATQKSQDSRKFEDEREEEERTVVGGKHGFKWQHREEESKVRDAEGCGQESCQNRRTYVKGKKEKETVTSTFSRPELDTCTNIPRKTGKDKGKERRALRSRRTFRRVGSGKLIIGKKQSQVAEGRFSDSSSTLEEEGSISDIQMWKGECSKHGFRGGLGEVGVGCDAGAGLVGLTQRKTNSGPVNLGLSRSQSLDSPLKEYLDNIEQAFVRANFKNGLDYQVIQRETSDQSQEEGTEEDKSVSMVQETRESSEERNAEQGQEMDGNSFRSISATMEEGELEALPVRLTRRKGKERSNLEKSHSMKTRNSKNRGRDLCSKEGRDVDEEVSKVLIQVAETIAIYWGLCFANDCGLSPVLLEFDAAVIVKWINNGSHLESTGGVIISDILKLLSVMNGTQVN</sequence>
<dbReference type="Proteomes" id="UP001168877">
    <property type="component" value="Unassembled WGS sequence"/>
</dbReference>
<feature type="region of interest" description="Disordered" evidence="1">
    <location>
        <begin position="255"/>
        <end position="295"/>
    </location>
</feature>
<dbReference type="GO" id="GO:0003676">
    <property type="term" value="F:nucleic acid binding"/>
    <property type="evidence" value="ECO:0007669"/>
    <property type="project" value="InterPro"/>
</dbReference>
<gene>
    <name evidence="3" type="ORF">LWI29_021281</name>
</gene>
<evidence type="ECO:0000259" key="2">
    <source>
        <dbReference type="Pfam" id="PF13456"/>
    </source>
</evidence>
<feature type="compositionally biased region" description="Basic and acidic residues" evidence="1">
    <location>
        <begin position="62"/>
        <end position="74"/>
    </location>
</feature>
<dbReference type="CDD" id="cd06222">
    <property type="entry name" value="RNase_H_like"/>
    <property type="match status" value="1"/>
</dbReference>
<keyword evidence="4" id="KW-1185">Reference proteome</keyword>
<feature type="compositionally biased region" description="Basic and acidic residues" evidence="1">
    <location>
        <begin position="276"/>
        <end position="286"/>
    </location>
</feature>
<evidence type="ECO:0000256" key="1">
    <source>
        <dbReference type="SAM" id="MobiDB-lite"/>
    </source>
</evidence>
<dbReference type="AlphaFoldDB" id="A0AA39SRI4"/>
<evidence type="ECO:0000313" key="3">
    <source>
        <dbReference type="EMBL" id="KAK0597049.1"/>
    </source>
</evidence>
<feature type="domain" description="RNase H type-1" evidence="2">
    <location>
        <begin position="362"/>
        <end position="420"/>
    </location>
</feature>
<dbReference type="GO" id="GO:0004523">
    <property type="term" value="F:RNA-DNA hybrid ribonuclease activity"/>
    <property type="evidence" value="ECO:0007669"/>
    <property type="project" value="InterPro"/>
</dbReference>
<dbReference type="InterPro" id="IPR002156">
    <property type="entry name" value="RNaseH_domain"/>
</dbReference>
<reference evidence="3" key="2">
    <citation type="submission" date="2023-06" db="EMBL/GenBank/DDBJ databases">
        <authorList>
            <person name="Swenson N.G."/>
            <person name="Wegrzyn J.L."/>
            <person name="Mcevoy S.L."/>
        </authorList>
    </citation>
    <scope>NUCLEOTIDE SEQUENCE</scope>
    <source>
        <strain evidence="3">NS2018</strain>
        <tissue evidence="3">Leaf</tissue>
    </source>
</reference>
<protein>
    <recommendedName>
        <fullName evidence="2">RNase H type-1 domain-containing protein</fullName>
    </recommendedName>
</protein>
<dbReference type="EMBL" id="JAUESC010000004">
    <property type="protein sequence ID" value="KAK0597049.1"/>
    <property type="molecule type" value="Genomic_DNA"/>
</dbReference>
<accession>A0AA39SRI4</accession>
<evidence type="ECO:0000313" key="4">
    <source>
        <dbReference type="Proteomes" id="UP001168877"/>
    </source>
</evidence>
<comment type="caution">
    <text evidence="3">The sequence shown here is derived from an EMBL/GenBank/DDBJ whole genome shotgun (WGS) entry which is preliminary data.</text>
</comment>
<name>A0AA39SRI4_ACESA</name>
<dbReference type="InterPro" id="IPR044730">
    <property type="entry name" value="RNase_H-like_dom_plant"/>
</dbReference>